<dbReference type="FunFam" id="3.40.50.720:FF:000084">
    <property type="entry name" value="Short-chain dehydrogenase reductase"/>
    <property type="match status" value="1"/>
</dbReference>
<evidence type="ECO:0000313" key="3">
    <source>
        <dbReference type="Proteomes" id="UP000199081"/>
    </source>
</evidence>
<evidence type="ECO:0000256" key="1">
    <source>
        <dbReference type="ARBA" id="ARBA00023002"/>
    </source>
</evidence>
<organism evidence="2 3">
    <name type="scientific">Alkalibacterium pelagium</name>
    <dbReference type="NCBI Taxonomy" id="426702"/>
    <lineage>
        <taxon>Bacteria</taxon>
        <taxon>Bacillati</taxon>
        <taxon>Bacillota</taxon>
        <taxon>Bacilli</taxon>
        <taxon>Lactobacillales</taxon>
        <taxon>Carnobacteriaceae</taxon>
        <taxon>Alkalibacterium</taxon>
    </lineage>
</organism>
<dbReference type="NCBIfam" id="NF005559">
    <property type="entry name" value="PRK07231.1"/>
    <property type="match status" value="1"/>
</dbReference>
<accession>A0A1H7NZE7</accession>
<dbReference type="PRINTS" id="PR00080">
    <property type="entry name" value="SDRFAMILY"/>
</dbReference>
<evidence type="ECO:0000313" key="2">
    <source>
        <dbReference type="EMBL" id="SEL28375.1"/>
    </source>
</evidence>
<sequence length="300" mass="31969">MSAKLLNTDLQEEEKTVTINPGKVFHRGGSGHIEHIISQRWDVMTKRLEGKVAVVTGGAAGIGKETAKLFLKEGAKVSIVDISEEDLNKTLSELSDFGEVISVQADVSDETAVKNYVKKTVDTFGTIDVFFNNAGIEGKVAPIVDQDVNDFDKVQSVNVRGVFLGLKHVLPVMIKHNKGSVINTSSVAGFIGAPGVAPYIASKHAVIGLTKTAALEVAANGVRVNSVHPSPVNTRMMRSLEAGMSPDDAEAAKEAQEKAIPMQRYGESEDIAKVVLFLASDDSSFVTGSQYRVDGGMAAQ</sequence>
<dbReference type="EMBL" id="FNZU01000016">
    <property type="protein sequence ID" value="SEL28375.1"/>
    <property type="molecule type" value="Genomic_DNA"/>
</dbReference>
<keyword evidence="3" id="KW-1185">Reference proteome</keyword>
<dbReference type="AlphaFoldDB" id="A0A1H7NZE7"/>
<name>A0A1H7NZE7_9LACT</name>
<dbReference type="PRINTS" id="PR00081">
    <property type="entry name" value="GDHRDH"/>
</dbReference>
<dbReference type="Gene3D" id="3.40.50.720">
    <property type="entry name" value="NAD(P)-binding Rossmann-like Domain"/>
    <property type="match status" value="1"/>
</dbReference>
<dbReference type="PANTHER" id="PTHR42820">
    <property type="entry name" value="SHORT-CHAIN DEHYDROGENASE REDUCTASE"/>
    <property type="match status" value="1"/>
</dbReference>
<dbReference type="InterPro" id="IPR002347">
    <property type="entry name" value="SDR_fam"/>
</dbReference>
<dbReference type="Proteomes" id="UP000199081">
    <property type="component" value="Unassembled WGS sequence"/>
</dbReference>
<dbReference type="PANTHER" id="PTHR42820:SF1">
    <property type="entry name" value="SHORT-CHAIN DEHYDROGENASE_REDUCTASE FAMILY PROTEIN"/>
    <property type="match status" value="1"/>
</dbReference>
<dbReference type="GO" id="GO:0008206">
    <property type="term" value="P:bile acid metabolic process"/>
    <property type="evidence" value="ECO:0007669"/>
    <property type="project" value="UniProtKB-ARBA"/>
</dbReference>
<dbReference type="Pfam" id="PF13561">
    <property type="entry name" value="adh_short_C2"/>
    <property type="match status" value="1"/>
</dbReference>
<dbReference type="STRING" id="426702.SAMN04488099_11645"/>
<dbReference type="CDD" id="cd05233">
    <property type="entry name" value="SDR_c"/>
    <property type="match status" value="1"/>
</dbReference>
<dbReference type="SUPFAM" id="SSF51735">
    <property type="entry name" value="NAD(P)-binding Rossmann-fold domains"/>
    <property type="match status" value="1"/>
</dbReference>
<keyword evidence="1" id="KW-0560">Oxidoreductase</keyword>
<protein>
    <submittedName>
        <fullName evidence="2">NAD(P)-dependent dehydrogenase, short-chain alcohol dehydrogenase family</fullName>
    </submittedName>
</protein>
<gene>
    <name evidence="2" type="ORF">SAMN04488099_11645</name>
</gene>
<dbReference type="GO" id="GO:0016491">
    <property type="term" value="F:oxidoreductase activity"/>
    <property type="evidence" value="ECO:0007669"/>
    <property type="project" value="UniProtKB-KW"/>
</dbReference>
<reference evidence="3" key="1">
    <citation type="submission" date="2016-10" db="EMBL/GenBank/DDBJ databases">
        <authorList>
            <person name="Varghese N."/>
            <person name="Submissions S."/>
        </authorList>
    </citation>
    <scope>NUCLEOTIDE SEQUENCE [LARGE SCALE GENOMIC DNA]</scope>
    <source>
        <strain evidence="3">DSM 19183</strain>
    </source>
</reference>
<dbReference type="InterPro" id="IPR036291">
    <property type="entry name" value="NAD(P)-bd_dom_sf"/>
</dbReference>
<proteinExistence type="predicted"/>